<dbReference type="AlphaFoldDB" id="A0AB33BYG0"/>
<organism evidence="1 2">
    <name type="scientific">Microcystis aeruginosa PCC 7806SL</name>
    <dbReference type="NCBI Taxonomy" id="1903187"/>
    <lineage>
        <taxon>Bacteria</taxon>
        <taxon>Bacillati</taxon>
        <taxon>Cyanobacteriota</taxon>
        <taxon>Cyanophyceae</taxon>
        <taxon>Oscillatoriophycideae</taxon>
        <taxon>Chroococcales</taxon>
        <taxon>Microcystaceae</taxon>
        <taxon>Microcystis</taxon>
    </lineage>
</organism>
<accession>A0AB33BYG0</accession>
<gene>
    <name evidence="1" type="ORF">BH695_1307</name>
</gene>
<protein>
    <submittedName>
        <fullName evidence="1">Uncharacterized protein</fullName>
    </submittedName>
</protein>
<dbReference type="Proteomes" id="UP000192439">
    <property type="component" value="Chromosome"/>
</dbReference>
<keyword evidence="2" id="KW-1185">Reference proteome</keyword>
<dbReference type="EMBL" id="CP020771">
    <property type="protein sequence ID" value="ARI80588.1"/>
    <property type="molecule type" value="Genomic_DNA"/>
</dbReference>
<evidence type="ECO:0000313" key="1">
    <source>
        <dbReference type="EMBL" id="ARI80588.1"/>
    </source>
</evidence>
<proteinExistence type="predicted"/>
<sequence>MNRGERNRIKVGRRVLIYGISEEEIIDPNTGESLGYLEIVKGTGRVINVQDNMATIESDKKQTFRRKLDNSNPFYLLASPREKAEIIEFDEPKPFENPKIGDWVKPL</sequence>
<name>A0AB33BYG0_MICA7</name>
<reference evidence="1 2" key="1">
    <citation type="journal article" date="2018" name="Harmful Algae">
        <title>The highly heterogeneous methylated genomes and diverse restriction-modification systems of bloom-forming Microcystis.</title>
        <authorList>
            <person name="Zhao L."/>
            <person name="Song Y."/>
            <person name="Li L."/>
            <person name="Gan N."/>
            <person name="Brand J.J."/>
            <person name="Song L."/>
        </authorList>
    </citation>
    <scope>NUCLEOTIDE SEQUENCE [LARGE SCALE GENOMIC DNA]</scope>
    <source>
        <strain evidence="1 2">PCC 7806SL</strain>
    </source>
</reference>
<evidence type="ECO:0000313" key="2">
    <source>
        <dbReference type="Proteomes" id="UP000192439"/>
    </source>
</evidence>